<dbReference type="SUPFAM" id="SSF55729">
    <property type="entry name" value="Acyl-CoA N-acyltransferases (Nat)"/>
    <property type="match status" value="1"/>
</dbReference>
<evidence type="ECO:0000313" key="1">
    <source>
        <dbReference type="EMBL" id="SCW73384.1"/>
    </source>
</evidence>
<dbReference type="InterPro" id="IPR016181">
    <property type="entry name" value="Acyl_CoA_acyltransferase"/>
</dbReference>
<evidence type="ECO:0000313" key="2">
    <source>
        <dbReference type="Proteomes" id="UP000199542"/>
    </source>
</evidence>
<organism evidence="1 2">
    <name type="scientific">Rhizobium mongolense subsp. loessense</name>
    <dbReference type="NCBI Taxonomy" id="158890"/>
    <lineage>
        <taxon>Bacteria</taxon>
        <taxon>Pseudomonadati</taxon>
        <taxon>Pseudomonadota</taxon>
        <taxon>Alphaproteobacteria</taxon>
        <taxon>Hyphomicrobiales</taxon>
        <taxon>Rhizobiaceae</taxon>
        <taxon>Rhizobium/Agrobacterium group</taxon>
        <taxon>Rhizobium</taxon>
    </lineage>
</organism>
<dbReference type="Gene3D" id="3.40.630.30">
    <property type="match status" value="1"/>
</dbReference>
<proteinExistence type="predicted"/>
<dbReference type="EMBL" id="FMTM01000007">
    <property type="protein sequence ID" value="SCW73384.1"/>
    <property type="molecule type" value="Genomic_DNA"/>
</dbReference>
<evidence type="ECO:0008006" key="3">
    <source>
        <dbReference type="Google" id="ProtNLM"/>
    </source>
</evidence>
<dbReference type="Proteomes" id="UP000199542">
    <property type="component" value="Unassembled WGS sequence"/>
</dbReference>
<accession>A0A1G4SVY9</accession>
<reference evidence="1 2" key="1">
    <citation type="submission" date="2016-10" db="EMBL/GenBank/DDBJ databases">
        <authorList>
            <person name="de Groot N.N."/>
        </authorList>
    </citation>
    <scope>NUCLEOTIDE SEQUENCE [LARGE SCALE GENOMIC DNA]</scope>
    <source>
        <strain evidence="1 2">CGMCC 1.3401</strain>
    </source>
</reference>
<dbReference type="AlphaFoldDB" id="A0A1G4SVY9"/>
<gene>
    <name evidence="1" type="ORF">SAMN02927900_04294</name>
</gene>
<sequence>MSAAEELGLAFINATIRADNTGGFAYYEKMGFRTYKTTDKVPLQDGTLVERIQKCFAVSKIWAASKEPSKTKIAVLFSLPCSCLIYL</sequence>
<protein>
    <recommendedName>
        <fullName evidence="3">Acetyltransferase (GNAT) family protein</fullName>
    </recommendedName>
</protein>
<name>A0A1G4SVY9_9HYPH</name>